<reference evidence="2 3" key="2">
    <citation type="journal article" date="2009" name="PLoS ONE">
        <title>An integrated genetic and cytogenetic map of the cucumber genome.</title>
        <authorList>
            <person name="Ren Y."/>
            <person name="Zhang Z."/>
            <person name="Liu J."/>
            <person name="Staub J.E."/>
            <person name="Han Y."/>
            <person name="Cheng Z."/>
            <person name="Li X."/>
            <person name="Lu J."/>
            <person name="Miao H."/>
            <person name="Kang H."/>
            <person name="Xie B."/>
            <person name="Gu X."/>
            <person name="Wang X."/>
            <person name="Du Y."/>
            <person name="Jin W."/>
            <person name="Huang S."/>
        </authorList>
    </citation>
    <scope>NUCLEOTIDE SEQUENCE [LARGE SCALE GENOMIC DNA]</scope>
    <source>
        <strain evidence="3">cv. 9930</strain>
    </source>
</reference>
<accession>A0A0A0LL84</accession>
<sequence>MESKINGLATDQIPEKRRRKTNKDRFYERRTGKKEKTDGREGILEESAAATMSRWNKANISGGERLSRCNIMSGLGV</sequence>
<dbReference type="EMBL" id="CM002923">
    <property type="protein sequence ID" value="KGN62493.1"/>
    <property type="molecule type" value="Genomic_DNA"/>
</dbReference>
<evidence type="ECO:0000313" key="2">
    <source>
        <dbReference type="EMBL" id="KGN62493.1"/>
    </source>
</evidence>
<protein>
    <submittedName>
        <fullName evidence="2">Uncharacterized protein</fullName>
    </submittedName>
</protein>
<dbReference type="Proteomes" id="UP000029981">
    <property type="component" value="Chromosome 2"/>
</dbReference>
<name>A0A0A0LL84_CUCSA</name>
<reference evidence="2 3" key="1">
    <citation type="journal article" date="2009" name="Nat. Genet.">
        <title>The genome of the cucumber, Cucumis sativus L.</title>
        <authorList>
            <person name="Huang S."/>
            <person name="Li R."/>
            <person name="Zhang Z."/>
            <person name="Li L."/>
            <person name="Gu X."/>
            <person name="Fan W."/>
            <person name="Lucas W.J."/>
            <person name="Wang X."/>
            <person name="Xie B."/>
            <person name="Ni P."/>
            <person name="Ren Y."/>
            <person name="Zhu H."/>
            <person name="Li J."/>
            <person name="Lin K."/>
            <person name="Jin W."/>
            <person name="Fei Z."/>
            <person name="Li G."/>
            <person name="Staub J."/>
            <person name="Kilian A."/>
            <person name="van der Vossen E.A."/>
            <person name="Wu Y."/>
            <person name="Guo J."/>
            <person name="He J."/>
            <person name="Jia Z."/>
            <person name="Ren Y."/>
            <person name="Tian G."/>
            <person name="Lu Y."/>
            <person name="Ruan J."/>
            <person name="Qian W."/>
            <person name="Wang M."/>
            <person name="Huang Q."/>
            <person name="Li B."/>
            <person name="Xuan Z."/>
            <person name="Cao J."/>
            <person name="Asan"/>
            <person name="Wu Z."/>
            <person name="Zhang J."/>
            <person name="Cai Q."/>
            <person name="Bai Y."/>
            <person name="Zhao B."/>
            <person name="Han Y."/>
            <person name="Li Y."/>
            <person name="Li X."/>
            <person name="Wang S."/>
            <person name="Shi Q."/>
            <person name="Liu S."/>
            <person name="Cho W.K."/>
            <person name="Kim J.Y."/>
            <person name="Xu Y."/>
            <person name="Heller-Uszynska K."/>
            <person name="Miao H."/>
            <person name="Cheng Z."/>
            <person name="Zhang S."/>
            <person name="Wu J."/>
            <person name="Yang Y."/>
            <person name="Kang H."/>
            <person name="Li M."/>
            <person name="Liang H."/>
            <person name="Ren X."/>
            <person name="Shi Z."/>
            <person name="Wen M."/>
            <person name="Jian M."/>
            <person name="Yang H."/>
            <person name="Zhang G."/>
            <person name="Yang Z."/>
            <person name="Chen R."/>
            <person name="Liu S."/>
            <person name="Li J."/>
            <person name="Ma L."/>
            <person name="Liu H."/>
            <person name="Zhou Y."/>
            <person name="Zhao J."/>
            <person name="Fang X."/>
            <person name="Li G."/>
            <person name="Fang L."/>
            <person name="Li Y."/>
            <person name="Liu D."/>
            <person name="Zheng H."/>
            <person name="Zhang Y."/>
            <person name="Qin N."/>
            <person name="Li Z."/>
            <person name="Yang G."/>
            <person name="Yang S."/>
            <person name="Bolund L."/>
            <person name="Kristiansen K."/>
            <person name="Zheng H."/>
            <person name="Li S."/>
            <person name="Zhang X."/>
            <person name="Yang H."/>
            <person name="Wang J."/>
            <person name="Sun R."/>
            <person name="Zhang B."/>
            <person name="Jiang S."/>
            <person name="Wang J."/>
            <person name="Du Y."/>
            <person name="Li S."/>
        </authorList>
    </citation>
    <scope>NUCLEOTIDE SEQUENCE [LARGE SCALE GENOMIC DNA]</scope>
    <source>
        <strain evidence="3">cv. 9930</strain>
    </source>
</reference>
<evidence type="ECO:0000313" key="3">
    <source>
        <dbReference type="Proteomes" id="UP000029981"/>
    </source>
</evidence>
<dbReference type="AlphaFoldDB" id="A0A0A0LL84"/>
<gene>
    <name evidence="2" type="ORF">Csa_2G356670</name>
</gene>
<proteinExistence type="predicted"/>
<evidence type="ECO:0000256" key="1">
    <source>
        <dbReference type="SAM" id="MobiDB-lite"/>
    </source>
</evidence>
<keyword evidence="3" id="KW-1185">Reference proteome</keyword>
<organism evidence="2 3">
    <name type="scientific">Cucumis sativus</name>
    <name type="common">Cucumber</name>
    <dbReference type="NCBI Taxonomy" id="3659"/>
    <lineage>
        <taxon>Eukaryota</taxon>
        <taxon>Viridiplantae</taxon>
        <taxon>Streptophyta</taxon>
        <taxon>Embryophyta</taxon>
        <taxon>Tracheophyta</taxon>
        <taxon>Spermatophyta</taxon>
        <taxon>Magnoliopsida</taxon>
        <taxon>eudicotyledons</taxon>
        <taxon>Gunneridae</taxon>
        <taxon>Pentapetalae</taxon>
        <taxon>rosids</taxon>
        <taxon>fabids</taxon>
        <taxon>Cucurbitales</taxon>
        <taxon>Cucurbitaceae</taxon>
        <taxon>Benincaseae</taxon>
        <taxon>Cucumis</taxon>
    </lineage>
</organism>
<feature type="region of interest" description="Disordered" evidence="1">
    <location>
        <begin position="1"/>
        <end position="40"/>
    </location>
</feature>
<feature type="compositionally biased region" description="Basic and acidic residues" evidence="1">
    <location>
        <begin position="23"/>
        <end position="40"/>
    </location>
</feature>
<dbReference type="Gramene" id="KGN62493">
    <property type="protein sequence ID" value="KGN62493"/>
    <property type="gene ID" value="Csa_2G356670"/>
</dbReference>
<reference evidence="2 3" key="4">
    <citation type="journal article" date="2011" name="BMC Genomics">
        <title>RNA-Seq improves annotation of protein-coding genes in the cucumber genome.</title>
        <authorList>
            <person name="Li Z."/>
            <person name="Zhang Z."/>
            <person name="Yan P."/>
            <person name="Huang S."/>
            <person name="Fei Z."/>
            <person name="Lin K."/>
        </authorList>
    </citation>
    <scope>NUCLEOTIDE SEQUENCE [LARGE SCALE GENOMIC DNA]</scope>
    <source>
        <strain evidence="3">cv. 9930</strain>
    </source>
</reference>
<reference evidence="2 3" key="3">
    <citation type="journal article" date="2010" name="BMC Genomics">
        <title>Transcriptome sequencing and comparative analysis of cucumber flowers with different sex types.</title>
        <authorList>
            <person name="Guo S."/>
            <person name="Zheng Y."/>
            <person name="Joung J.G."/>
            <person name="Liu S."/>
            <person name="Zhang Z."/>
            <person name="Crasta O.R."/>
            <person name="Sobral B.W."/>
            <person name="Xu Y."/>
            <person name="Huang S."/>
            <person name="Fei Z."/>
        </authorList>
    </citation>
    <scope>NUCLEOTIDE SEQUENCE [LARGE SCALE GENOMIC DNA]</scope>
    <source>
        <strain evidence="3">cv. 9930</strain>
    </source>
</reference>